<evidence type="ECO:0000256" key="1">
    <source>
        <dbReference type="SAM" id="Phobius"/>
    </source>
</evidence>
<feature type="non-terminal residue" evidence="2">
    <location>
        <position position="141"/>
    </location>
</feature>
<keyword evidence="1" id="KW-0472">Membrane</keyword>
<proteinExistence type="predicted"/>
<dbReference type="Proteomes" id="UP001432027">
    <property type="component" value="Unassembled WGS sequence"/>
</dbReference>
<keyword evidence="1" id="KW-1133">Transmembrane helix</keyword>
<gene>
    <name evidence="2" type="ORF">PENTCL1PPCAC_15565</name>
</gene>
<feature type="transmembrane region" description="Helical" evidence="1">
    <location>
        <begin position="46"/>
        <end position="66"/>
    </location>
</feature>
<accession>A0AAV5TGS0</accession>
<evidence type="ECO:0000313" key="2">
    <source>
        <dbReference type="EMBL" id="GMS93390.1"/>
    </source>
</evidence>
<comment type="caution">
    <text evidence="2">The sequence shown here is derived from an EMBL/GenBank/DDBJ whole genome shotgun (WGS) entry which is preliminary data.</text>
</comment>
<name>A0AAV5TGS0_9BILA</name>
<protein>
    <recommendedName>
        <fullName evidence="4">MARVEL domain-containing protein</fullName>
    </recommendedName>
</protein>
<organism evidence="2 3">
    <name type="scientific">Pristionchus entomophagus</name>
    <dbReference type="NCBI Taxonomy" id="358040"/>
    <lineage>
        <taxon>Eukaryota</taxon>
        <taxon>Metazoa</taxon>
        <taxon>Ecdysozoa</taxon>
        <taxon>Nematoda</taxon>
        <taxon>Chromadorea</taxon>
        <taxon>Rhabditida</taxon>
        <taxon>Rhabditina</taxon>
        <taxon>Diplogasteromorpha</taxon>
        <taxon>Diplogasteroidea</taxon>
        <taxon>Neodiplogasteridae</taxon>
        <taxon>Pristionchus</taxon>
    </lineage>
</organism>
<feature type="transmembrane region" description="Helical" evidence="1">
    <location>
        <begin position="73"/>
        <end position="97"/>
    </location>
</feature>
<evidence type="ECO:0008006" key="4">
    <source>
        <dbReference type="Google" id="ProtNLM"/>
    </source>
</evidence>
<dbReference type="EMBL" id="BTSX01000004">
    <property type="protein sequence ID" value="GMS93390.1"/>
    <property type="molecule type" value="Genomic_DNA"/>
</dbReference>
<sequence length="141" mass="15713">MFTTRICCCSATVASQIAAVIAILLNVAVACSNWFSDPPLPLFINIYQSVLVGLVIIACVLVFVACCSLQPSLILPIIVIQVWSILSLIGTGIWVLIELWYAVLVWEIILYIVIYLIAILTSLFVLHCHVCCYKLLLMKRR</sequence>
<feature type="transmembrane region" description="Helical" evidence="1">
    <location>
        <begin position="109"/>
        <end position="136"/>
    </location>
</feature>
<evidence type="ECO:0000313" key="3">
    <source>
        <dbReference type="Proteomes" id="UP001432027"/>
    </source>
</evidence>
<dbReference type="PROSITE" id="PS51257">
    <property type="entry name" value="PROKAR_LIPOPROTEIN"/>
    <property type="match status" value="1"/>
</dbReference>
<keyword evidence="1" id="KW-0812">Transmembrane</keyword>
<reference evidence="2" key="1">
    <citation type="submission" date="2023-10" db="EMBL/GenBank/DDBJ databases">
        <title>Genome assembly of Pristionchus species.</title>
        <authorList>
            <person name="Yoshida K."/>
            <person name="Sommer R.J."/>
        </authorList>
    </citation>
    <scope>NUCLEOTIDE SEQUENCE</scope>
    <source>
        <strain evidence="2">RS0144</strain>
    </source>
</reference>
<keyword evidence="3" id="KW-1185">Reference proteome</keyword>
<dbReference type="AlphaFoldDB" id="A0AAV5TGS0"/>